<sequence>MTTQPEDAPFRPRPPVRRPTELIREFLDVSEDFEAHVGRELTVNPTDLQAMQHLIMEGPLGPTELSRRLGISTAATTAVVDRLVAVGHARRTQHPSDRRGIVIVPEPASVERAMATLMPMIMGIDGVLDEFEPDEQEVITAYLERVLEVFRAQLPEPPTTAGGPGGSSP</sequence>
<protein>
    <submittedName>
        <fullName evidence="2">MarR family winged helix-turn-helix transcriptional regulator</fullName>
    </submittedName>
</protein>
<dbReference type="PANTHER" id="PTHR33164:SF106">
    <property type="entry name" value="TRANSCRIPTIONAL REGULATORY PROTEIN"/>
    <property type="match status" value="1"/>
</dbReference>
<dbReference type="Gene3D" id="1.10.10.10">
    <property type="entry name" value="Winged helix-like DNA-binding domain superfamily/Winged helix DNA-binding domain"/>
    <property type="match status" value="1"/>
</dbReference>
<proteinExistence type="predicted"/>
<keyword evidence="3" id="KW-1185">Reference proteome</keyword>
<evidence type="ECO:0000313" key="3">
    <source>
        <dbReference type="Proteomes" id="UP001241072"/>
    </source>
</evidence>
<dbReference type="RefSeq" id="WP_305002861.1">
    <property type="nucleotide sequence ID" value="NZ_JAUQUB010000001.1"/>
</dbReference>
<evidence type="ECO:0000313" key="2">
    <source>
        <dbReference type="EMBL" id="MDO7882486.1"/>
    </source>
</evidence>
<dbReference type="Pfam" id="PF12802">
    <property type="entry name" value="MarR_2"/>
    <property type="match status" value="1"/>
</dbReference>
<dbReference type="InterPro" id="IPR036390">
    <property type="entry name" value="WH_DNA-bd_sf"/>
</dbReference>
<dbReference type="PANTHER" id="PTHR33164">
    <property type="entry name" value="TRANSCRIPTIONAL REGULATOR, MARR FAMILY"/>
    <property type="match status" value="1"/>
</dbReference>
<gene>
    <name evidence="2" type="ORF">Q5716_09645</name>
</gene>
<dbReference type="InterPro" id="IPR039422">
    <property type="entry name" value="MarR/SlyA-like"/>
</dbReference>
<comment type="caution">
    <text evidence="2">The sequence shown here is derived from an EMBL/GenBank/DDBJ whole genome shotgun (WGS) entry which is preliminary data.</text>
</comment>
<dbReference type="Proteomes" id="UP001241072">
    <property type="component" value="Unassembled WGS sequence"/>
</dbReference>
<reference evidence="2 3" key="1">
    <citation type="submission" date="2023-07" db="EMBL/GenBank/DDBJ databases">
        <title>Protaetiibacter sp. nov WY-16 isolated from soil.</title>
        <authorList>
            <person name="Liu B."/>
            <person name="Wan Y."/>
        </authorList>
    </citation>
    <scope>NUCLEOTIDE SEQUENCE [LARGE SCALE GENOMIC DNA]</scope>
    <source>
        <strain evidence="2 3">WY-16</strain>
    </source>
</reference>
<organism evidence="2 3">
    <name type="scientific">Antiquaquibacter soli</name>
    <dbReference type="NCBI Taxonomy" id="3064523"/>
    <lineage>
        <taxon>Bacteria</taxon>
        <taxon>Bacillati</taxon>
        <taxon>Actinomycetota</taxon>
        <taxon>Actinomycetes</taxon>
        <taxon>Micrococcales</taxon>
        <taxon>Microbacteriaceae</taxon>
        <taxon>Antiquaquibacter</taxon>
    </lineage>
</organism>
<accession>A0ABT9BN80</accession>
<dbReference type="SUPFAM" id="SSF46785">
    <property type="entry name" value="Winged helix' DNA-binding domain"/>
    <property type="match status" value="1"/>
</dbReference>
<dbReference type="EMBL" id="JAUQUB010000001">
    <property type="protein sequence ID" value="MDO7882486.1"/>
    <property type="molecule type" value="Genomic_DNA"/>
</dbReference>
<name>A0ABT9BN80_9MICO</name>
<evidence type="ECO:0000259" key="1">
    <source>
        <dbReference type="PROSITE" id="PS50995"/>
    </source>
</evidence>
<dbReference type="InterPro" id="IPR000835">
    <property type="entry name" value="HTH_MarR-typ"/>
</dbReference>
<dbReference type="InterPro" id="IPR036388">
    <property type="entry name" value="WH-like_DNA-bd_sf"/>
</dbReference>
<feature type="domain" description="HTH marR-type" evidence="1">
    <location>
        <begin position="19"/>
        <end position="148"/>
    </location>
</feature>
<dbReference type="PROSITE" id="PS50995">
    <property type="entry name" value="HTH_MARR_2"/>
    <property type="match status" value="1"/>
</dbReference>
<dbReference type="PRINTS" id="PR00598">
    <property type="entry name" value="HTHMARR"/>
</dbReference>
<dbReference type="SMART" id="SM00347">
    <property type="entry name" value="HTH_MARR"/>
    <property type="match status" value="1"/>
</dbReference>